<name>A0A2J7PZZ0_9NEOP</name>
<evidence type="ECO:0000313" key="1">
    <source>
        <dbReference type="EMBL" id="PNF21891.1"/>
    </source>
</evidence>
<proteinExistence type="predicted"/>
<accession>A0A2J7PZZ0</accession>
<sequence length="59" mass="6577">MAVNILFNRVYEAVSVERLGRNPNCSLAKISLAQICVNNLLKIIFSNTLENDVNKEIGL</sequence>
<gene>
    <name evidence="1" type="ORF">B7P43_G04397</name>
</gene>
<dbReference type="AlphaFoldDB" id="A0A2J7PZZ0"/>
<evidence type="ECO:0000313" key="2">
    <source>
        <dbReference type="Proteomes" id="UP000235965"/>
    </source>
</evidence>
<organism evidence="1 2">
    <name type="scientific">Cryptotermes secundus</name>
    <dbReference type="NCBI Taxonomy" id="105785"/>
    <lineage>
        <taxon>Eukaryota</taxon>
        <taxon>Metazoa</taxon>
        <taxon>Ecdysozoa</taxon>
        <taxon>Arthropoda</taxon>
        <taxon>Hexapoda</taxon>
        <taxon>Insecta</taxon>
        <taxon>Pterygota</taxon>
        <taxon>Neoptera</taxon>
        <taxon>Polyneoptera</taxon>
        <taxon>Dictyoptera</taxon>
        <taxon>Blattodea</taxon>
        <taxon>Blattoidea</taxon>
        <taxon>Termitoidae</taxon>
        <taxon>Kalotermitidae</taxon>
        <taxon>Cryptotermitinae</taxon>
        <taxon>Cryptotermes</taxon>
    </lineage>
</organism>
<keyword evidence="2" id="KW-1185">Reference proteome</keyword>
<dbReference type="Proteomes" id="UP000235965">
    <property type="component" value="Unassembled WGS sequence"/>
</dbReference>
<dbReference type="EMBL" id="NEVH01020330">
    <property type="protein sequence ID" value="PNF21891.1"/>
    <property type="molecule type" value="Genomic_DNA"/>
</dbReference>
<protein>
    <submittedName>
        <fullName evidence="1">Uncharacterized protein</fullName>
    </submittedName>
</protein>
<comment type="caution">
    <text evidence="1">The sequence shown here is derived from an EMBL/GenBank/DDBJ whole genome shotgun (WGS) entry which is preliminary data.</text>
</comment>
<dbReference type="InParanoid" id="A0A2J7PZZ0"/>
<reference evidence="1 2" key="1">
    <citation type="submission" date="2017-12" db="EMBL/GenBank/DDBJ databases">
        <title>Hemimetabolous genomes reveal molecular basis of termite eusociality.</title>
        <authorList>
            <person name="Harrison M.C."/>
            <person name="Jongepier E."/>
            <person name="Robertson H.M."/>
            <person name="Arning N."/>
            <person name="Bitard-Feildel T."/>
            <person name="Chao H."/>
            <person name="Childers C.P."/>
            <person name="Dinh H."/>
            <person name="Doddapaneni H."/>
            <person name="Dugan S."/>
            <person name="Gowin J."/>
            <person name="Greiner C."/>
            <person name="Han Y."/>
            <person name="Hu H."/>
            <person name="Hughes D.S.T."/>
            <person name="Huylmans A.-K."/>
            <person name="Kemena C."/>
            <person name="Kremer L.P.M."/>
            <person name="Lee S.L."/>
            <person name="Lopez-Ezquerra A."/>
            <person name="Mallet L."/>
            <person name="Monroy-Kuhn J.M."/>
            <person name="Moser A."/>
            <person name="Murali S.C."/>
            <person name="Muzny D.M."/>
            <person name="Otani S."/>
            <person name="Piulachs M.-D."/>
            <person name="Poelchau M."/>
            <person name="Qu J."/>
            <person name="Schaub F."/>
            <person name="Wada-Katsumata A."/>
            <person name="Worley K.C."/>
            <person name="Xie Q."/>
            <person name="Ylla G."/>
            <person name="Poulsen M."/>
            <person name="Gibbs R.A."/>
            <person name="Schal C."/>
            <person name="Richards S."/>
            <person name="Belles X."/>
            <person name="Korb J."/>
            <person name="Bornberg-Bauer E."/>
        </authorList>
    </citation>
    <scope>NUCLEOTIDE SEQUENCE [LARGE SCALE GENOMIC DNA]</scope>
    <source>
        <tissue evidence="1">Whole body</tissue>
    </source>
</reference>